<dbReference type="EMBL" id="LMTZ01000109">
    <property type="protein sequence ID" value="KST65328.1"/>
    <property type="molecule type" value="Genomic_DNA"/>
</dbReference>
<keyword evidence="3" id="KW-0808">Transferase</keyword>
<dbReference type="InterPro" id="IPR037997">
    <property type="entry name" value="Dgk1-like"/>
</dbReference>
<proteinExistence type="predicted"/>
<feature type="transmembrane region" description="Helical" evidence="1">
    <location>
        <begin position="221"/>
        <end position="241"/>
    </location>
</feature>
<feature type="transmembrane region" description="Helical" evidence="1">
    <location>
        <begin position="173"/>
        <end position="191"/>
    </location>
</feature>
<keyword evidence="4" id="KW-1185">Reference proteome</keyword>
<comment type="caution">
    <text evidence="3">The sequence shown here is derived from an EMBL/GenBank/DDBJ whole genome shotgun (WGS) entry which is preliminary data.</text>
</comment>
<dbReference type="GO" id="GO:0004143">
    <property type="term" value="F:ATP-dependent diacylglycerol kinase activity"/>
    <property type="evidence" value="ECO:0007669"/>
    <property type="project" value="InterPro"/>
</dbReference>
<dbReference type="PANTHER" id="PTHR31303">
    <property type="entry name" value="CTP-DEPENDENT DIACYLGLYCEROL KINASE 1"/>
    <property type="match status" value="1"/>
</dbReference>
<organism evidence="3 4">
    <name type="scientific">Mastigocoleus testarum BC008</name>
    <dbReference type="NCBI Taxonomy" id="371196"/>
    <lineage>
        <taxon>Bacteria</taxon>
        <taxon>Bacillati</taxon>
        <taxon>Cyanobacteriota</taxon>
        <taxon>Cyanophyceae</taxon>
        <taxon>Nostocales</taxon>
        <taxon>Hapalosiphonaceae</taxon>
        <taxon>Mastigocoleus</taxon>
    </lineage>
</organism>
<evidence type="ECO:0000313" key="4">
    <source>
        <dbReference type="Proteomes" id="UP000053372"/>
    </source>
</evidence>
<protein>
    <submittedName>
        <fullName evidence="3">Phosphatidate cytidylyltransferase</fullName>
    </submittedName>
</protein>
<dbReference type="PANTHER" id="PTHR31303:SF1">
    <property type="entry name" value="CTP-DEPENDENT DIACYLGLYCEROL KINASE 1"/>
    <property type="match status" value="1"/>
</dbReference>
<reference evidence="3 4" key="1">
    <citation type="journal article" date="2015" name="Genome Announc.">
        <title>Draft Genome of the Euendolithic (true boring) Cyanobacterium Mastigocoleus testarum strain BC008.</title>
        <authorList>
            <person name="Guida B.S."/>
            <person name="Garcia-Pichel F."/>
        </authorList>
    </citation>
    <scope>NUCLEOTIDE SEQUENCE [LARGE SCALE GENOMIC DNA]</scope>
    <source>
        <strain evidence="3 4">BC008</strain>
    </source>
</reference>
<keyword evidence="1" id="KW-0812">Transmembrane</keyword>
<feature type="transmembrane region" description="Helical" evidence="1">
    <location>
        <begin position="12"/>
        <end position="36"/>
    </location>
</feature>
<evidence type="ECO:0000256" key="1">
    <source>
        <dbReference type="SAM" id="Phobius"/>
    </source>
</evidence>
<dbReference type="OrthoDB" id="510509at2"/>
<dbReference type="EMBL" id="LMTZ01000106">
    <property type="protein sequence ID" value="KST65618.1"/>
    <property type="molecule type" value="Genomic_DNA"/>
</dbReference>
<dbReference type="RefSeq" id="WP_027841469.1">
    <property type="nucleotide sequence ID" value="NZ_LMTZ01000106.1"/>
</dbReference>
<feature type="transmembrane region" description="Helical" evidence="1">
    <location>
        <begin position="111"/>
        <end position="130"/>
    </location>
</feature>
<feature type="transmembrane region" description="Helical" evidence="1">
    <location>
        <begin position="70"/>
        <end position="91"/>
    </location>
</feature>
<keyword evidence="3" id="KW-0548">Nucleotidyltransferase</keyword>
<dbReference type="GO" id="GO:0016779">
    <property type="term" value="F:nucleotidyltransferase activity"/>
    <property type="evidence" value="ECO:0007669"/>
    <property type="project" value="UniProtKB-KW"/>
</dbReference>
<feature type="transmembrane region" description="Helical" evidence="1">
    <location>
        <begin position="48"/>
        <end position="64"/>
    </location>
</feature>
<feature type="transmembrane region" description="Helical" evidence="1">
    <location>
        <begin position="136"/>
        <end position="153"/>
    </location>
</feature>
<evidence type="ECO:0000313" key="2">
    <source>
        <dbReference type="EMBL" id="KST65328.1"/>
    </source>
</evidence>
<name>A0A0V7ZMP0_9CYAN</name>
<sequence length="242" mass="27019">MLFGFLGLNPFLGNLVVTALTFIYVFGLVALLNYYVTKFALPTDISRKITHIGAGSIIGFLFLYDDSHWSKYLNVAIFIVWIFLLIFKGLFADEDDEAVRTMTRNGDRSELLKGPLYFVIVATICGTLFYKTIPGIVAMSILAWGDGIAPIIGTRYGRLKYKILSDKSLEGSLSMLIFAFAASIFFVWLILPNQLDIIQILIVSIIATLTEAFSPKEVDNILIPIVVIFVYLLINNLSVLLI</sequence>
<evidence type="ECO:0000313" key="3">
    <source>
        <dbReference type="EMBL" id="KST65618.1"/>
    </source>
</evidence>
<keyword evidence="1" id="KW-0472">Membrane</keyword>
<gene>
    <name evidence="2" type="ORF">BC008_21265</name>
    <name evidence="3" type="ORF">BC008_21820</name>
</gene>
<accession>A0A0V7ZMP0</accession>
<dbReference type="Proteomes" id="UP000053372">
    <property type="component" value="Unassembled WGS sequence"/>
</dbReference>
<dbReference type="AlphaFoldDB" id="A0A0V7ZMP0"/>
<keyword evidence="1" id="KW-1133">Transmembrane helix</keyword>